<dbReference type="InterPro" id="IPR050879">
    <property type="entry name" value="Acyltransferase_3"/>
</dbReference>
<feature type="transmembrane region" description="Helical" evidence="1">
    <location>
        <begin position="107"/>
        <end position="130"/>
    </location>
</feature>
<evidence type="ECO:0000259" key="2">
    <source>
        <dbReference type="Pfam" id="PF01757"/>
    </source>
</evidence>
<dbReference type="Proteomes" id="UP000007796">
    <property type="component" value="Unassembled WGS sequence"/>
</dbReference>
<keyword evidence="1" id="KW-1133">Transmembrane helix</keyword>
<dbReference type="STRING" id="655863.F0XCY3"/>
<dbReference type="OrthoDB" id="5405781at2759"/>
<keyword evidence="4" id="KW-1185">Reference proteome</keyword>
<name>F0XCY3_GROCL</name>
<dbReference type="PANTHER" id="PTHR23028">
    <property type="entry name" value="ACETYLTRANSFERASE"/>
    <property type="match status" value="1"/>
</dbReference>
<reference evidence="3 4" key="1">
    <citation type="journal article" date="2011" name="Proc. Natl. Acad. Sci. U.S.A.">
        <title>Genome and transcriptome analyses of the mountain pine beetle-fungal symbiont Grosmannia clavigera, a lodgepole pine pathogen.</title>
        <authorList>
            <person name="DiGuistini S."/>
            <person name="Wang Y."/>
            <person name="Liao N.Y."/>
            <person name="Taylor G."/>
            <person name="Tanguay P."/>
            <person name="Feau N."/>
            <person name="Henrissat B."/>
            <person name="Chan S.K."/>
            <person name="Hesse-Orce U."/>
            <person name="Alamouti S.M."/>
            <person name="Tsui C.K.M."/>
            <person name="Docking R.T."/>
            <person name="Levasseur A."/>
            <person name="Haridas S."/>
            <person name="Robertson G."/>
            <person name="Birol I."/>
            <person name="Holt R.A."/>
            <person name="Marra M.A."/>
            <person name="Hamelin R.C."/>
            <person name="Hirst M."/>
            <person name="Jones S.J.M."/>
            <person name="Bohlmann J."/>
            <person name="Breuil C."/>
        </authorList>
    </citation>
    <scope>NUCLEOTIDE SEQUENCE [LARGE SCALE GENOMIC DNA]</scope>
    <source>
        <strain evidence="4">kw1407 / UAMH 11150</strain>
    </source>
</reference>
<gene>
    <name evidence="3" type="ORF">CMQ_1312</name>
</gene>
<dbReference type="EMBL" id="GL629765">
    <property type="protein sequence ID" value="EFX04384.1"/>
    <property type="molecule type" value="Genomic_DNA"/>
</dbReference>
<evidence type="ECO:0000313" key="3">
    <source>
        <dbReference type="EMBL" id="EFX04384.1"/>
    </source>
</evidence>
<sequence length="434" mass="49096">MAIGKEGNVKWVDGLRGLASATVVLTHLTRAFDLLAFDSTGAEGERPRFIQWPFVRVFTQGRIGVTIFAMVTGYVCALKPIKLCRQGNQEAAFKSMGKSALRRVPRLILPAGIATIIIWFACEMGVFHVAKHCDSWWIRETGPSPGLSFGHAIRSLVSNIVGTWTNGGNQYDANQWTMLPLLKGSMEVYVFMLATGYIRPRYRMMAAMGMWLYYYFANDPTFGMQFFFGIFLAELQNHPAGNQYLADHSRLCKFLSPLFLTLGMLVASYPEAHPEWVPWAKSIYDIFMVILPYNPDFPRFGTGIGLQLIAIGLHFSPSTRDVLSNRAFLWLGKQSFAVYLLHGPLLRSMLAWMVFGFTTLPNTQDEKGETVEHYTPFPGYTHLLMVLPFWLPMNYAAAVAWTTYVDPWCATLTERMVNYVMREDQEKPEALLPA</sequence>
<feature type="transmembrane region" description="Helical" evidence="1">
    <location>
        <begin position="336"/>
        <end position="360"/>
    </location>
</feature>
<dbReference type="InterPro" id="IPR002656">
    <property type="entry name" value="Acyl_transf_3_dom"/>
</dbReference>
<feature type="transmembrane region" description="Helical" evidence="1">
    <location>
        <begin position="297"/>
        <end position="315"/>
    </location>
</feature>
<dbReference type="Pfam" id="PF01757">
    <property type="entry name" value="Acyl_transf_3"/>
    <property type="match status" value="1"/>
</dbReference>
<protein>
    <recommendedName>
        <fullName evidence="2">Acyltransferase 3 domain-containing protein</fullName>
    </recommendedName>
</protein>
<dbReference type="PANTHER" id="PTHR23028:SF128">
    <property type="entry name" value="ACYLTRANSFERASE 3 DOMAIN-CONTAINING PROTEIN"/>
    <property type="match status" value="1"/>
</dbReference>
<evidence type="ECO:0000256" key="1">
    <source>
        <dbReference type="SAM" id="Phobius"/>
    </source>
</evidence>
<dbReference type="InParanoid" id="F0XCY3"/>
<keyword evidence="1" id="KW-0472">Membrane</keyword>
<feature type="transmembrane region" description="Helical" evidence="1">
    <location>
        <begin position="212"/>
        <end position="233"/>
    </location>
</feature>
<dbReference type="HOGENOM" id="CLU_005679_4_0_1"/>
<feature type="transmembrane region" description="Helical" evidence="1">
    <location>
        <begin position="380"/>
        <end position="405"/>
    </location>
</feature>
<dbReference type="GeneID" id="25974177"/>
<keyword evidence="1" id="KW-0812">Transmembrane</keyword>
<evidence type="ECO:0000313" key="4">
    <source>
        <dbReference type="Proteomes" id="UP000007796"/>
    </source>
</evidence>
<accession>F0XCY3</accession>
<dbReference type="GO" id="GO:0016747">
    <property type="term" value="F:acyltransferase activity, transferring groups other than amino-acyl groups"/>
    <property type="evidence" value="ECO:0007669"/>
    <property type="project" value="InterPro"/>
</dbReference>
<dbReference type="AlphaFoldDB" id="F0XCY3"/>
<feature type="domain" description="Acyltransferase 3" evidence="2">
    <location>
        <begin position="10"/>
        <end position="356"/>
    </location>
</feature>
<dbReference type="eggNOG" id="ENOG502QVJG">
    <property type="taxonomic scope" value="Eukaryota"/>
</dbReference>
<organism evidence="4">
    <name type="scientific">Grosmannia clavigera (strain kw1407 / UAMH 11150)</name>
    <name type="common">Blue stain fungus</name>
    <name type="synonym">Graphiocladiella clavigera</name>
    <dbReference type="NCBI Taxonomy" id="655863"/>
    <lineage>
        <taxon>Eukaryota</taxon>
        <taxon>Fungi</taxon>
        <taxon>Dikarya</taxon>
        <taxon>Ascomycota</taxon>
        <taxon>Pezizomycotina</taxon>
        <taxon>Sordariomycetes</taxon>
        <taxon>Sordariomycetidae</taxon>
        <taxon>Ophiostomatales</taxon>
        <taxon>Ophiostomataceae</taxon>
        <taxon>Leptographium</taxon>
    </lineage>
</organism>
<dbReference type="RefSeq" id="XP_014173866.1">
    <property type="nucleotide sequence ID" value="XM_014318391.1"/>
</dbReference>
<proteinExistence type="predicted"/>